<dbReference type="CDD" id="cd11879">
    <property type="entry name" value="SH3_Bem1p_2"/>
    <property type="match status" value="1"/>
</dbReference>
<dbReference type="SMART" id="SM00666">
    <property type="entry name" value="PB1"/>
    <property type="match status" value="1"/>
</dbReference>
<dbReference type="Gene3D" id="3.10.20.90">
    <property type="entry name" value="Phosphatidylinositol 3-kinase Catalytic Subunit, Chain A, domain 1"/>
    <property type="match status" value="1"/>
</dbReference>
<dbReference type="SMART" id="SM00312">
    <property type="entry name" value="PX"/>
    <property type="match status" value="1"/>
</dbReference>
<dbReference type="InterPro" id="IPR036871">
    <property type="entry name" value="PX_dom_sf"/>
</dbReference>
<dbReference type="InterPro" id="IPR036028">
    <property type="entry name" value="SH3-like_dom_sf"/>
</dbReference>
<evidence type="ECO:0000256" key="3">
    <source>
        <dbReference type="PROSITE-ProRule" id="PRU00192"/>
    </source>
</evidence>
<dbReference type="Pfam" id="PF00787">
    <property type="entry name" value="PX"/>
    <property type="match status" value="1"/>
</dbReference>
<dbReference type="Pfam" id="PF00018">
    <property type="entry name" value="SH3_1"/>
    <property type="match status" value="2"/>
</dbReference>
<feature type="region of interest" description="Disordered" evidence="4">
    <location>
        <begin position="281"/>
        <end position="336"/>
    </location>
</feature>
<dbReference type="EMBL" id="JANBPT010000046">
    <property type="protein sequence ID" value="KAJ1929123.1"/>
    <property type="molecule type" value="Genomic_DNA"/>
</dbReference>
<dbReference type="InterPro" id="IPR001683">
    <property type="entry name" value="PX_dom"/>
</dbReference>
<dbReference type="InterPro" id="IPR001452">
    <property type="entry name" value="SH3_domain"/>
</dbReference>
<feature type="region of interest" description="Disordered" evidence="4">
    <location>
        <begin position="1"/>
        <end position="36"/>
    </location>
</feature>
<dbReference type="Proteomes" id="UP001150569">
    <property type="component" value="Unassembled WGS sequence"/>
</dbReference>
<dbReference type="InterPro" id="IPR035549">
    <property type="entry name" value="Bem1/Scd2_SH3_2"/>
</dbReference>
<reference evidence="8" key="1">
    <citation type="submission" date="2022-07" db="EMBL/GenBank/DDBJ databases">
        <title>Phylogenomic reconstructions and comparative analyses of Kickxellomycotina fungi.</title>
        <authorList>
            <person name="Reynolds N.K."/>
            <person name="Stajich J.E."/>
            <person name="Barry K."/>
            <person name="Grigoriev I.V."/>
            <person name="Crous P."/>
            <person name="Smith M.E."/>
        </authorList>
    </citation>
    <scope>NUCLEOTIDE SEQUENCE</scope>
    <source>
        <strain evidence="8">RSA 861</strain>
    </source>
</reference>
<dbReference type="PANTHER" id="PTHR15706:SF2">
    <property type="entry name" value="SH3 AND PX DOMAIN-CONTAINING PROTEIN 2A"/>
    <property type="match status" value="1"/>
</dbReference>
<keyword evidence="9" id="KW-1185">Reference proteome</keyword>
<organism evidence="8 9">
    <name type="scientific">Tieghemiomyces parasiticus</name>
    <dbReference type="NCBI Taxonomy" id="78921"/>
    <lineage>
        <taxon>Eukaryota</taxon>
        <taxon>Fungi</taxon>
        <taxon>Fungi incertae sedis</taxon>
        <taxon>Zoopagomycota</taxon>
        <taxon>Kickxellomycotina</taxon>
        <taxon>Dimargaritomycetes</taxon>
        <taxon>Dimargaritales</taxon>
        <taxon>Dimargaritaceae</taxon>
        <taxon>Tieghemiomyces</taxon>
    </lineage>
</organism>
<feature type="compositionally biased region" description="Polar residues" evidence="4">
    <location>
        <begin position="302"/>
        <end position="314"/>
    </location>
</feature>
<dbReference type="OrthoDB" id="548867at2759"/>
<dbReference type="CDD" id="cd05992">
    <property type="entry name" value="PB1"/>
    <property type="match status" value="1"/>
</dbReference>
<feature type="region of interest" description="Disordered" evidence="4">
    <location>
        <begin position="133"/>
        <end position="176"/>
    </location>
</feature>
<proteinExistence type="predicted"/>
<evidence type="ECO:0000259" key="5">
    <source>
        <dbReference type="PROSITE" id="PS50002"/>
    </source>
</evidence>
<dbReference type="PROSITE" id="PS51745">
    <property type="entry name" value="PB1"/>
    <property type="match status" value="1"/>
</dbReference>
<dbReference type="SUPFAM" id="SSF54277">
    <property type="entry name" value="CAD &amp; PB1 domains"/>
    <property type="match status" value="1"/>
</dbReference>
<evidence type="ECO:0000256" key="1">
    <source>
        <dbReference type="ARBA" id="ARBA00022443"/>
    </source>
</evidence>
<feature type="compositionally biased region" description="Polar residues" evidence="4">
    <location>
        <begin position="11"/>
        <end position="20"/>
    </location>
</feature>
<dbReference type="InterPro" id="IPR051228">
    <property type="entry name" value="NADPH_Oxidase/PX-Domain"/>
</dbReference>
<feature type="domain" description="PX" evidence="6">
    <location>
        <begin position="360"/>
        <end position="480"/>
    </location>
</feature>
<evidence type="ECO:0000259" key="6">
    <source>
        <dbReference type="PROSITE" id="PS50195"/>
    </source>
</evidence>
<dbReference type="InterPro" id="IPR053793">
    <property type="entry name" value="PB1-like"/>
</dbReference>
<evidence type="ECO:0000256" key="2">
    <source>
        <dbReference type="ARBA" id="ARBA00022737"/>
    </source>
</evidence>
<dbReference type="InterPro" id="IPR000270">
    <property type="entry name" value="PB1_dom"/>
</dbReference>
<feature type="domain" description="SH3" evidence="5">
    <location>
        <begin position="40"/>
        <end position="102"/>
    </location>
</feature>
<evidence type="ECO:0000313" key="8">
    <source>
        <dbReference type="EMBL" id="KAJ1929123.1"/>
    </source>
</evidence>
<dbReference type="InterPro" id="IPR035550">
    <property type="entry name" value="Bem1/Scd2_PX"/>
</dbReference>
<dbReference type="InterPro" id="IPR035548">
    <property type="entry name" value="Bem1/Scd2_SH3_1"/>
</dbReference>
<evidence type="ECO:0000313" key="9">
    <source>
        <dbReference type="Proteomes" id="UP001150569"/>
    </source>
</evidence>
<feature type="compositionally biased region" description="Polar residues" evidence="4">
    <location>
        <begin position="513"/>
        <end position="533"/>
    </location>
</feature>
<dbReference type="Pfam" id="PF00564">
    <property type="entry name" value="PB1"/>
    <property type="match status" value="1"/>
</dbReference>
<dbReference type="CDD" id="cd11878">
    <property type="entry name" value="SH3_Bem1p_1"/>
    <property type="match status" value="1"/>
</dbReference>
<dbReference type="GO" id="GO:0005737">
    <property type="term" value="C:cytoplasm"/>
    <property type="evidence" value="ECO:0007669"/>
    <property type="project" value="TreeGrafter"/>
</dbReference>
<dbReference type="SUPFAM" id="SSF64268">
    <property type="entry name" value="PX domain"/>
    <property type="match status" value="1"/>
</dbReference>
<sequence length="699" mass="75897">MSKALKPLNTLRKSLPNSSKGSGGGPTFSLQPKSPEIMNPPKKVIKALYDYTAESPEELTFVKGDFFMVVANENDEFWYLASNPNTGARGLVPVSYFQIVSKRRESSPAPPSLSQMASSHNQMAHMIHPVPHNPAVNGYGHAGPARTASPMQQPPSQSRPHTPGESARRNSRARSTQPQIYGTVLYDFDAERPDELAAKAGDHVIIIAQSNEDWFVAKPINRIGGPGLLPVSFIQVRDLKTGQPVTNLLEMLRNNNIKLPGVAEWKREAIEQDRQHIPLGVVAGAPPQTGHGPGMVQPHPSGPNSVAPSAQRVSRASVGSAGSHPGPGYSGSAARQPSFDASEYNQRNSRAHTAGEAYSFLGENVAGISVVSYKNKGDRFYFQIQMLFRDGHQRILFRLYEEFYQFQVYLLEEFPKEAGRMDEPRTLPFMTGPLSFVNETITAERRAQLDEYLRNLFRQPSYIVNSAPIQNFLAPRGEDLEIAAPSTVQNLHVQPLPPHHGSSPPREERYRSGGSSVSASNTLIGEQRISSPSHEAYARDSAAAYGGGSAQQRLPGPPRSRSGSETTAHNHPDAPLPSGSPTDRGTVARPVGQPPSGEIAAAAVTAAIAGAATTASATGASIKVKVMYNDDLVAMRITLPMTLTILQERIGDRLNIHVGSLEYRDSDGEFIAIHSEEDLQDVLADESNRTRLVVRVTSL</sequence>
<dbReference type="SMART" id="SM00326">
    <property type="entry name" value="SH3"/>
    <property type="match status" value="2"/>
</dbReference>
<name>A0A9W8AL56_9FUNG</name>
<keyword evidence="2" id="KW-0677">Repeat</keyword>
<feature type="domain" description="SH3" evidence="5">
    <location>
        <begin position="177"/>
        <end position="239"/>
    </location>
</feature>
<evidence type="ECO:0000256" key="4">
    <source>
        <dbReference type="SAM" id="MobiDB-lite"/>
    </source>
</evidence>
<dbReference type="Gene3D" id="3.30.1520.10">
    <property type="entry name" value="Phox-like domain"/>
    <property type="match status" value="1"/>
</dbReference>
<dbReference type="CDD" id="cd06890">
    <property type="entry name" value="PX_Bem1p"/>
    <property type="match status" value="1"/>
</dbReference>
<dbReference type="PROSITE" id="PS50195">
    <property type="entry name" value="PX"/>
    <property type="match status" value="1"/>
</dbReference>
<feature type="compositionally biased region" description="Low complexity" evidence="4">
    <location>
        <begin position="149"/>
        <end position="158"/>
    </location>
</feature>
<keyword evidence="1 3" id="KW-0728">SH3 domain</keyword>
<dbReference type="PANTHER" id="PTHR15706">
    <property type="entry name" value="SH3 MULTIPLE DOMAIN"/>
    <property type="match status" value="1"/>
</dbReference>
<dbReference type="PROSITE" id="PS50002">
    <property type="entry name" value="SH3"/>
    <property type="match status" value="2"/>
</dbReference>
<protein>
    <submittedName>
        <fullName evidence="8">Bud emergence protein 1</fullName>
    </submittedName>
</protein>
<dbReference type="SUPFAM" id="SSF50044">
    <property type="entry name" value="SH3-domain"/>
    <property type="match status" value="2"/>
</dbReference>
<feature type="region of interest" description="Disordered" evidence="4">
    <location>
        <begin position="491"/>
        <end position="595"/>
    </location>
</feature>
<comment type="caution">
    <text evidence="8">The sequence shown here is derived from an EMBL/GenBank/DDBJ whole genome shotgun (WGS) entry which is preliminary data.</text>
</comment>
<dbReference type="AlphaFoldDB" id="A0A9W8AL56"/>
<dbReference type="GO" id="GO:0035091">
    <property type="term" value="F:phosphatidylinositol binding"/>
    <property type="evidence" value="ECO:0007669"/>
    <property type="project" value="InterPro"/>
</dbReference>
<evidence type="ECO:0000259" key="7">
    <source>
        <dbReference type="PROSITE" id="PS51745"/>
    </source>
</evidence>
<dbReference type="Gene3D" id="2.30.30.40">
    <property type="entry name" value="SH3 Domains"/>
    <property type="match status" value="2"/>
</dbReference>
<gene>
    <name evidence="8" type="primary">BEM1_2</name>
    <name evidence="8" type="ORF">IWQ60_001431</name>
</gene>
<dbReference type="PRINTS" id="PR00452">
    <property type="entry name" value="SH3DOMAIN"/>
</dbReference>
<feature type="domain" description="PB1" evidence="7">
    <location>
        <begin position="621"/>
        <end position="695"/>
    </location>
</feature>
<accession>A0A9W8AL56</accession>